<feature type="domain" description="Polysaccharide pyruvyl transferase" evidence="1">
    <location>
        <begin position="14"/>
        <end position="300"/>
    </location>
</feature>
<gene>
    <name evidence="2" type="ORF">G1C98_0212</name>
</gene>
<dbReference type="Proteomes" id="UP000529710">
    <property type="component" value="Unassembled WGS sequence"/>
</dbReference>
<keyword evidence="2" id="KW-0808">Transferase</keyword>
<evidence type="ECO:0000313" key="2">
    <source>
        <dbReference type="EMBL" id="NMM95476.1"/>
    </source>
</evidence>
<name>A0A7Y0HTV2_9BIFI</name>
<evidence type="ECO:0000313" key="3">
    <source>
        <dbReference type="Proteomes" id="UP000529710"/>
    </source>
</evidence>
<dbReference type="Pfam" id="PF04230">
    <property type="entry name" value="PS_pyruv_trans"/>
    <property type="match status" value="1"/>
</dbReference>
<dbReference type="EMBL" id="JAAIIF010000003">
    <property type="protein sequence ID" value="NMM95476.1"/>
    <property type="molecule type" value="Genomic_DNA"/>
</dbReference>
<sequence length="344" mass="39510">MQRVLLINQGHTPNLGDIAIAKVMESFFSQQGYTTETMPYDEQVEQRFSFPIDRKDLLPKSMLRISPIMDVLNRRRIRRLLGDKRFDFAVIGGGELLGRHFGFNSSFVSWCSELSSRHIPIYVTSVSGDLHMQDYYLNRYRKALRKCAYVSARDHSTEHILHERYGIDAHYAPDVVFTYNRLFKPQHGTDKKDIVCVPVPCKKEQLQTLGLQSENGYFRYLADLISRQNEKAGKKVIITSTVQTDEAIVHRFAKYCSTHTSYDIAIRPYPALDEFMHLIDQASYTISGRMHACILGLISGSRIIPIPFKEKLAVFAQEYSSANDIEKVAEEAYQGLMHIVRQQS</sequence>
<comment type="caution">
    <text evidence="2">The sequence shown here is derived from an EMBL/GenBank/DDBJ whole genome shotgun (WGS) entry which is preliminary data.</text>
</comment>
<dbReference type="PANTHER" id="PTHR36836:SF1">
    <property type="entry name" value="COLANIC ACID BIOSYNTHESIS PROTEIN WCAK"/>
    <property type="match status" value="1"/>
</dbReference>
<reference evidence="2 3" key="1">
    <citation type="submission" date="2020-02" db="EMBL/GenBank/DDBJ databases">
        <title>Characterization of phylogenetic diversity of novel bifidobacterial species isolated in Czech ZOOs.</title>
        <authorList>
            <person name="Lugli G.A."/>
            <person name="Vera N.B."/>
            <person name="Ventura M."/>
        </authorList>
    </citation>
    <scope>NUCLEOTIDE SEQUENCE [LARGE SCALE GENOMIC DNA]</scope>
    <source>
        <strain evidence="2 3">DSM 109960</strain>
    </source>
</reference>
<organism evidence="2 3">
    <name type="scientific">Bifidobacterium erythrocebi</name>
    <dbReference type="NCBI Taxonomy" id="2675325"/>
    <lineage>
        <taxon>Bacteria</taxon>
        <taxon>Bacillati</taxon>
        <taxon>Actinomycetota</taxon>
        <taxon>Actinomycetes</taxon>
        <taxon>Bifidobacteriales</taxon>
        <taxon>Bifidobacteriaceae</taxon>
        <taxon>Bifidobacterium</taxon>
    </lineage>
</organism>
<proteinExistence type="predicted"/>
<evidence type="ECO:0000259" key="1">
    <source>
        <dbReference type="Pfam" id="PF04230"/>
    </source>
</evidence>
<dbReference type="GO" id="GO:0016740">
    <property type="term" value="F:transferase activity"/>
    <property type="evidence" value="ECO:0007669"/>
    <property type="project" value="UniProtKB-KW"/>
</dbReference>
<dbReference type="PANTHER" id="PTHR36836">
    <property type="entry name" value="COLANIC ACID BIOSYNTHESIS PROTEIN WCAK"/>
    <property type="match status" value="1"/>
</dbReference>
<dbReference type="RefSeq" id="WP_169078434.1">
    <property type="nucleotide sequence ID" value="NZ_JAAIIF010000003.1"/>
</dbReference>
<keyword evidence="3" id="KW-1185">Reference proteome</keyword>
<dbReference type="InterPro" id="IPR007345">
    <property type="entry name" value="Polysacch_pyruvyl_Trfase"/>
</dbReference>
<dbReference type="AlphaFoldDB" id="A0A7Y0HTV2"/>
<accession>A0A7Y0HTV2</accession>
<protein>
    <submittedName>
        <fullName evidence="2">Polysaccharide pyruvyl transferase</fullName>
    </submittedName>
</protein>